<dbReference type="Proteomes" id="UP001302321">
    <property type="component" value="Unassembled WGS sequence"/>
</dbReference>
<evidence type="ECO:0000313" key="3">
    <source>
        <dbReference type="Proteomes" id="UP001302321"/>
    </source>
</evidence>
<reference evidence="2" key="1">
    <citation type="journal article" date="2023" name="Mol. Phylogenet. Evol.">
        <title>Genome-scale phylogeny and comparative genomics of the fungal order Sordariales.</title>
        <authorList>
            <person name="Hensen N."/>
            <person name="Bonometti L."/>
            <person name="Westerberg I."/>
            <person name="Brannstrom I.O."/>
            <person name="Guillou S."/>
            <person name="Cros-Aarteil S."/>
            <person name="Calhoun S."/>
            <person name="Haridas S."/>
            <person name="Kuo A."/>
            <person name="Mondo S."/>
            <person name="Pangilinan J."/>
            <person name="Riley R."/>
            <person name="LaButti K."/>
            <person name="Andreopoulos B."/>
            <person name="Lipzen A."/>
            <person name="Chen C."/>
            <person name="Yan M."/>
            <person name="Daum C."/>
            <person name="Ng V."/>
            <person name="Clum A."/>
            <person name="Steindorff A."/>
            <person name="Ohm R.A."/>
            <person name="Martin F."/>
            <person name="Silar P."/>
            <person name="Natvig D.O."/>
            <person name="Lalanne C."/>
            <person name="Gautier V."/>
            <person name="Ament-Velasquez S.L."/>
            <person name="Kruys A."/>
            <person name="Hutchinson M.I."/>
            <person name="Powell A.J."/>
            <person name="Barry K."/>
            <person name="Miller A.N."/>
            <person name="Grigoriev I.V."/>
            <person name="Debuchy R."/>
            <person name="Gladieux P."/>
            <person name="Hiltunen Thoren M."/>
            <person name="Johannesson H."/>
        </authorList>
    </citation>
    <scope>NUCLEOTIDE SEQUENCE</scope>
    <source>
        <strain evidence="2">CBS 892.96</strain>
    </source>
</reference>
<sequence>MDCGISFGMRFWEQFGAPPKYEHLPDYTEFQAYTGPEPLAVDSENDSSDRGFYYDIEGREYYLLNDSHEGCNDCEDGYSCVCRCSEIDEDVAPAYESNDLVPLYNLLARPAIAAAEGKYHSSRRVWCLPSPPAYGQEIQLIRRAAAQFAYNKAVYEATSLSDESARSAQDKELQEANKEVFETLKESLEKLAASGSGMSLTDKGLNGLLGAASWGIKTTFDKLKETRQSADDAAAKSKAAKYLDMGVYRSVLSSNEVVVMWRRFYKHHLHPLTLFARDPQAPEQVGIDARAVMEKLREEEEQRENLKDEELKREKLRKEEQECEELRQELDRGSIRGSGVGHQGTTCVNAPHSF</sequence>
<feature type="region of interest" description="Disordered" evidence="1">
    <location>
        <begin position="317"/>
        <end position="354"/>
    </location>
</feature>
<organism evidence="2 3">
    <name type="scientific">Triangularia setosa</name>
    <dbReference type="NCBI Taxonomy" id="2587417"/>
    <lineage>
        <taxon>Eukaryota</taxon>
        <taxon>Fungi</taxon>
        <taxon>Dikarya</taxon>
        <taxon>Ascomycota</taxon>
        <taxon>Pezizomycotina</taxon>
        <taxon>Sordariomycetes</taxon>
        <taxon>Sordariomycetidae</taxon>
        <taxon>Sordariales</taxon>
        <taxon>Podosporaceae</taxon>
        <taxon>Triangularia</taxon>
    </lineage>
</organism>
<evidence type="ECO:0000313" key="2">
    <source>
        <dbReference type="EMBL" id="KAK4180218.1"/>
    </source>
</evidence>
<evidence type="ECO:0000256" key="1">
    <source>
        <dbReference type="SAM" id="MobiDB-lite"/>
    </source>
</evidence>
<name>A0AAN7AAL5_9PEZI</name>
<dbReference type="AlphaFoldDB" id="A0AAN7AAL5"/>
<gene>
    <name evidence="2" type="ORF">QBC36DRAFT_307512</name>
</gene>
<protein>
    <submittedName>
        <fullName evidence="2">Uncharacterized protein</fullName>
    </submittedName>
</protein>
<proteinExistence type="predicted"/>
<dbReference type="EMBL" id="MU866102">
    <property type="protein sequence ID" value="KAK4180218.1"/>
    <property type="molecule type" value="Genomic_DNA"/>
</dbReference>
<comment type="caution">
    <text evidence="2">The sequence shown here is derived from an EMBL/GenBank/DDBJ whole genome shotgun (WGS) entry which is preliminary data.</text>
</comment>
<feature type="compositionally biased region" description="Basic and acidic residues" evidence="1">
    <location>
        <begin position="317"/>
        <end position="334"/>
    </location>
</feature>
<reference evidence="2" key="2">
    <citation type="submission" date="2023-05" db="EMBL/GenBank/DDBJ databases">
        <authorList>
            <consortium name="Lawrence Berkeley National Laboratory"/>
            <person name="Steindorff A."/>
            <person name="Hensen N."/>
            <person name="Bonometti L."/>
            <person name="Westerberg I."/>
            <person name="Brannstrom I.O."/>
            <person name="Guillou S."/>
            <person name="Cros-Aarteil S."/>
            <person name="Calhoun S."/>
            <person name="Haridas S."/>
            <person name="Kuo A."/>
            <person name="Mondo S."/>
            <person name="Pangilinan J."/>
            <person name="Riley R."/>
            <person name="Labutti K."/>
            <person name="Andreopoulos B."/>
            <person name="Lipzen A."/>
            <person name="Chen C."/>
            <person name="Yanf M."/>
            <person name="Daum C."/>
            <person name="Ng V."/>
            <person name="Clum A."/>
            <person name="Ohm R."/>
            <person name="Martin F."/>
            <person name="Silar P."/>
            <person name="Natvig D."/>
            <person name="Lalanne C."/>
            <person name="Gautier V."/>
            <person name="Ament-Velasquez S.L."/>
            <person name="Kruys A."/>
            <person name="Hutchinson M.I."/>
            <person name="Powell A.J."/>
            <person name="Barry K."/>
            <person name="Miller A.N."/>
            <person name="Grigoriev I.V."/>
            <person name="Debuchy R."/>
            <person name="Gladieux P."/>
            <person name="Thoren M.H."/>
            <person name="Johannesson H."/>
        </authorList>
    </citation>
    <scope>NUCLEOTIDE SEQUENCE</scope>
    <source>
        <strain evidence="2">CBS 892.96</strain>
    </source>
</reference>
<keyword evidence="3" id="KW-1185">Reference proteome</keyword>
<accession>A0AAN7AAL5</accession>